<name>A0ABV3TZT4_9GAMM</name>
<feature type="chain" id="PRO_5045847335" description="CHRD domain-containing protein" evidence="1">
    <location>
        <begin position="25"/>
        <end position="107"/>
    </location>
</feature>
<gene>
    <name evidence="2" type="ORF">AB4875_16345</name>
</gene>
<keyword evidence="3" id="KW-1185">Reference proteome</keyword>
<evidence type="ECO:0008006" key="4">
    <source>
        <dbReference type="Google" id="ProtNLM"/>
    </source>
</evidence>
<feature type="signal peptide" evidence="1">
    <location>
        <begin position="1"/>
        <end position="24"/>
    </location>
</feature>
<sequence length="107" mass="10957">MKTKNALKKIALLSCLSLPFVANAQSIITVLNDSGALTLLTSTLPAREGLQFASGELLPLATSLLSGTILNDQTGSIAGALVGPLLDASGELERLTTVTDLLVLPGL</sequence>
<evidence type="ECO:0000313" key="2">
    <source>
        <dbReference type="EMBL" id="MEX1667068.1"/>
    </source>
</evidence>
<dbReference type="EMBL" id="JBFRYB010000002">
    <property type="protein sequence ID" value="MEX1667068.1"/>
    <property type="molecule type" value="Genomic_DNA"/>
</dbReference>
<comment type="caution">
    <text evidence="2">The sequence shown here is derived from an EMBL/GenBank/DDBJ whole genome shotgun (WGS) entry which is preliminary data.</text>
</comment>
<proteinExistence type="predicted"/>
<dbReference type="Proteomes" id="UP001557484">
    <property type="component" value="Unassembled WGS sequence"/>
</dbReference>
<accession>A0ABV3TZT4</accession>
<organism evidence="2 3">
    <name type="scientific">Zhongshania arctica</name>
    <dbReference type="NCBI Taxonomy" id="3238302"/>
    <lineage>
        <taxon>Bacteria</taxon>
        <taxon>Pseudomonadati</taxon>
        <taxon>Pseudomonadota</taxon>
        <taxon>Gammaproteobacteria</taxon>
        <taxon>Cellvibrionales</taxon>
        <taxon>Spongiibacteraceae</taxon>
        <taxon>Zhongshania</taxon>
    </lineage>
</organism>
<keyword evidence="1" id="KW-0732">Signal</keyword>
<evidence type="ECO:0000313" key="3">
    <source>
        <dbReference type="Proteomes" id="UP001557484"/>
    </source>
</evidence>
<reference evidence="2 3" key="1">
    <citation type="journal article" date="2011" name="Int. J. Syst. Evol. Microbiol.">
        <title>Zhongshania antarctica gen. nov., sp. nov. and Zhongshania guokunii sp. nov., gammaproteobacteria respectively isolated from coastal attached (fast) ice and surface seawater of the Antarctic.</title>
        <authorList>
            <person name="Li H.J."/>
            <person name="Zhang X.Y."/>
            <person name="Chen C.X."/>
            <person name="Zhang Y.J."/>
            <person name="Gao Z.M."/>
            <person name="Yu Y."/>
            <person name="Chen X.L."/>
            <person name="Chen B."/>
            <person name="Zhang Y.Z."/>
        </authorList>
    </citation>
    <scope>NUCLEOTIDE SEQUENCE [LARGE SCALE GENOMIC DNA]</scope>
    <source>
        <strain evidence="2 3">R06B22</strain>
    </source>
</reference>
<protein>
    <recommendedName>
        <fullName evidence="4">CHRD domain-containing protein</fullName>
    </recommendedName>
</protein>
<evidence type="ECO:0000256" key="1">
    <source>
        <dbReference type="SAM" id="SignalP"/>
    </source>
</evidence>
<dbReference type="RefSeq" id="WP_368377182.1">
    <property type="nucleotide sequence ID" value="NZ_JBFRYB010000002.1"/>
</dbReference>